<keyword evidence="1" id="KW-0863">Zinc-finger</keyword>
<dbReference type="Proteomes" id="UP001293254">
    <property type="component" value="Unassembled WGS sequence"/>
</dbReference>
<dbReference type="PANTHER" id="PTHR47592">
    <property type="entry name" value="PBF68 PROTEIN"/>
    <property type="match status" value="1"/>
</dbReference>
<feature type="compositionally biased region" description="Polar residues" evidence="2">
    <location>
        <begin position="207"/>
        <end position="216"/>
    </location>
</feature>
<dbReference type="PANTHER" id="PTHR47592:SF27">
    <property type="entry name" value="OS08G0421700 PROTEIN"/>
    <property type="match status" value="1"/>
</dbReference>
<dbReference type="Pfam" id="PF00098">
    <property type="entry name" value="zf-CCHC"/>
    <property type="match status" value="1"/>
</dbReference>
<dbReference type="SUPFAM" id="SSF57756">
    <property type="entry name" value="Retrovirus zinc finger-like domains"/>
    <property type="match status" value="1"/>
</dbReference>
<gene>
    <name evidence="4" type="ORF">Salat_1495200</name>
</gene>
<dbReference type="AlphaFoldDB" id="A0AAE2CM66"/>
<evidence type="ECO:0000256" key="2">
    <source>
        <dbReference type="SAM" id="MobiDB-lite"/>
    </source>
</evidence>
<comment type="caution">
    <text evidence="4">The sequence shown here is derived from an EMBL/GenBank/DDBJ whole genome shotgun (WGS) entry which is preliminary data.</text>
</comment>
<proteinExistence type="predicted"/>
<keyword evidence="1" id="KW-0862">Zinc</keyword>
<dbReference type="GO" id="GO:0003676">
    <property type="term" value="F:nucleic acid binding"/>
    <property type="evidence" value="ECO:0007669"/>
    <property type="project" value="InterPro"/>
</dbReference>
<dbReference type="InterPro" id="IPR036875">
    <property type="entry name" value="Znf_CCHC_sf"/>
</dbReference>
<dbReference type="Pfam" id="PF14223">
    <property type="entry name" value="Retrotran_gag_2"/>
    <property type="match status" value="1"/>
</dbReference>
<evidence type="ECO:0000313" key="5">
    <source>
        <dbReference type="Proteomes" id="UP001293254"/>
    </source>
</evidence>
<dbReference type="Gene3D" id="4.10.60.10">
    <property type="entry name" value="Zinc finger, CCHC-type"/>
    <property type="match status" value="1"/>
</dbReference>
<dbReference type="InterPro" id="IPR054722">
    <property type="entry name" value="PolX-like_BBD"/>
</dbReference>
<keyword evidence="5" id="KW-1185">Reference proteome</keyword>
<feature type="compositionally biased region" description="Basic residues" evidence="2">
    <location>
        <begin position="223"/>
        <end position="232"/>
    </location>
</feature>
<reference evidence="4" key="1">
    <citation type="submission" date="2020-06" db="EMBL/GenBank/DDBJ databases">
        <authorList>
            <person name="Li T."/>
            <person name="Hu X."/>
            <person name="Zhang T."/>
            <person name="Song X."/>
            <person name="Zhang H."/>
            <person name="Dai N."/>
            <person name="Sheng W."/>
            <person name="Hou X."/>
            <person name="Wei L."/>
        </authorList>
    </citation>
    <scope>NUCLEOTIDE SEQUENCE</scope>
    <source>
        <strain evidence="4">3651</strain>
        <tissue evidence="4">Leaf</tissue>
    </source>
</reference>
<feature type="region of interest" description="Disordered" evidence="2">
    <location>
        <begin position="203"/>
        <end position="232"/>
    </location>
</feature>
<keyword evidence="1" id="KW-0479">Metal-binding</keyword>
<accession>A0AAE2CM66</accession>
<dbReference type="GO" id="GO:0008270">
    <property type="term" value="F:zinc ion binding"/>
    <property type="evidence" value="ECO:0007669"/>
    <property type="project" value="UniProtKB-KW"/>
</dbReference>
<protein>
    <recommendedName>
        <fullName evidence="3">CCHC-type domain-containing protein</fullName>
    </recommendedName>
</protein>
<evidence type="ECO:0000259" key="3">
    <source>
        <dbReference type="PROSITE" id="PS50158"/>
    </source>
</evidence>
<feature type="domain" description="CCHC-type" evidence="3">
    <location>
        <begin position="240"/>
        <end position="256"/>
    </location>
</feature>
<dbReference type="Pfam" id="PF22936">
    <property type="entry name" value="Pol_BBD"/>
    <property type="match status" value="1"/>
</dbReference>
<reference evidence="4" key="2">
    <citation type="journal article" date="2024" name="Plant">
        <title>Genomic evolution and insights into agronomic trait innovations of Sesamum species.</title>
        <authorList>
            <person name="Miao H."/>
            <person name="Wang L."/>
            <person name="Qu L."/>
            <person name="Liu H."/>
            <person name="Sun Y."/>
            <person name="Le M."/>
            <person name="Wang Q."/>
            <person name="Wei S."/>
            <person name="Zheng Y."/>
            <person name="Lin W."/>
            <person name="Duan Y."/>
            <person name="Cao H."/>
            <person name="Xiong S."/>
            <person name="Wang X."/>
            <person name="Wei L."/>
            <person name="Li C."/>
            <person name="Ma Q."/>
            <person name="Ju M."/>
            <person name="Zhao R."/>
            <person name="Li G."/>
            <person name="Mu C."/>
            <person name="Tian Q."/>
            <person name="Mei H."/>
            <person name="Zhang T."/>
            <person name="Gao T."/>
            <person name="Zhang H."/>
        </authorList>
    </citation>
    <scope>NUCLEOTIDE SEQUENCE</scope>
    <source>
        <strain evidence="4">3651</strain>
    </source>
</reference>
<sequence>METDIAFSDLHGSAKLDGQNYAMWHRKIQYFLHHKKILEHLTTSMPEPVEPENGQTAQYRRELDAYNKWRDQDLSARFTMLSCMHDNLIREYEKYSTAKELWEVLKVAYGSTSATRLRALTLKFNQYVLDPKHSMIQHLDVMKDMIRELQNAGTELSDEQQVLAVLRSLPEQTWGHVKMAALVAHAGQRKPHKGKRWNKPAVCKTEPAQTQSQNLAPQGDKAMKRRRGKRGGKKNVAKAKCYNCQKMGHFARDCTEPKKVSPNPSSPSSFVCSQVFVANSLLGWIVDTGATKHVTRDRAGFVDYHRVPACSHYIAMGNGAQEEVLGIGSYQLKLSTGRELLLNDVQYAPSIRCNLLSVTALMEHGFSFLFEQMGLSIYFGKDLYGLGFMNNGFSC</sequence>
<dbReference type="EMBL" id="JACGWO010000005">
    <property type="protein sequence ID" value="KAK4427263.1"/>
    <property type="molecule type" value="Genomic_DNA"/>
</dbReference>
<dbReference type="InterPro" id="IPR001878">
    <property type="entry name" value="Znf_CCHC"/>
</dbReference>
<dbReference type="PROSITE" id="PS50158">
    <property type="entry name" value="ZF_CCHC"/>
    <property type="match status" value="1"/>
</dbReference>
<name>A0AAE2CM66_9LAMI</name>
<evidence type="ECO:0000256" key="1">
    <source>
        <dbReference type="PROSITE-ProRule" id="PRU00047"/>
    </source>
</evidence>
<organism evidence="4 5">
    <name type="scientific">Sesamum alatum</name>
    <dbReference type="NCBI Taxonomy" id="300844"/>
    <lineage>
        <taxon>Eukaryota</taxon>
        <taxon>Viridiplantae</taxon>
        <taxon>Streptophyta</taxon>
        <taxon>Embryophyta</taxon>
        <taxon>Tracheophyta</taxon>
        <taxon>Spermatophyta</taxon>
        <taxon>Magnoliopsida</taxon>
        <taxon>eudicotyledons</taxon>
        <taxon>Gunneridae</taxon>
        <taxon>Pentapetalae</taxon>
        <taxon>asterids</taxon>
        <taxon>lamiids</taxon>
        <taxon>Lamiales</taxon>
        <taxon>Pedaliaceae</taxon>
        <taxon>Sesamum</taxon>
    </lineage>
</organism>
<dbReference type="SMART" id="SM00343">
    <property type="entry name" value="ZnF_C2HC"/>
    <property type="match status" value="1"/>
</dbReference>
<evidence type="ECO:0000313" key="4">
    <source>
        <dbReference type="EMBL" id="KAK4427263.1"/>
    </source>
</evidence>